<comment type="caution">
    <text evidence="1">The sequence shown here is derived from an EMBL/GenBank/DDBJ whole genome shotgun (WGS) entry which is preliminary data.</text>
</comment>
<dbReference type="EMBL" id="JALJOQ010000196">
    <property type="protein sequence ID" value="KAK9790144.1"/>
    <property type="molecule type" value="Genomic_DNA"/>
</dbReference>
<reference evidence="1 2" key="1">
    <citation type="journal article" date="2024" name="Nat. Commun.">
        <title>Phylogenomics reveals the evolutionary origins of lichenization in chlorophyte algae.</title>
        <authorList>
            <person name="Puginier C."/>
            <person name="Libourel C."/>
            <person name="Otte J."/>
            <person name="Skaloud P."/>
            <person name="Haon M."/>
            <person name="Grisel S."/>
            <person name="Petersen M."/>
            <person name="Berrin J.G."/>
            <person name="Delaux P.M."/>
            <person name="Dal Grande F."/>
            <person name="Keller J."/>
        </authorList>
    </citation>
    <scope>NUCLEOTIDE SEQUENCE [LARGE SCALE GENOMIC DNA]</scope>
    <source>
        <strain evidence="1 2">SAG 2036</strain>
    </source>
</reference>
<keyword evidence="2" id="KW-1185">Reference proteome</keyword>
<sequence>MISASRRLPSCTRGLNTNGAVEYTPKDIADKFAEIQGQLGSKLHWGAGVLLAAGSSGFTIWVISRLLDSRNQNYLESLASKDDVKAIGVAVSFISEGLQDIKAELRDLRTEVKLINDPSN</sequence>
<evidence type="ECO:0000313" key="2">
    <source>
        <dbReference type="Proteomes" id="UP001465755"/>
    </source>
</evidence>
<name>A0AAW1NML3_9CHLO</name>
<protein>
    <submittedName>
        <fullName evidence="1">Uncharacterized protein</fullName>
    </submittedName>
</protein>
<dbReference type="Proteomes" id="UP001465755">
    <property type="component" value="Unassembled WGS sequence"/>
</dbReference>
<gene>
    <name evidence="1" type="ORF">WJX73_007596</name>
</gene>
<evidence type="ECO:0000313" key="1">
    <source>
        <dbReference type="EMBL" id="KAK9790144.1"/>
    </source>
</evidence>
<dbReference type="AlphaFoldDB" id="A0AAW1NML3"/>
<proteinExistence type="predicted"/>
<organism evidence="1 2">
    <name type="scientific">Symbiochloris irregularis</name>
    <dbReference type="NCBI Taxonomy" id="706552"/>
    <lineage>
        <taxon>Eukaryota</taxon>
        <taxon>Viridiplantae</taxon>
        <taxon>Chlorophyta</taxon>
        <taxon>core chlorophytes</taxon>
        <taxon>Trebouxiophyceae</taxon>
        <taxon>Trebouxiales</taxon>
        <taxon>Trebouxiaceae</taxon>
        <taxon>Symbiochloris</taxon>
    </lineage>
</organism>
<accession>A0AAW1NML3</accession>